<comment type="caution">
    <text evidence="1">The sequence shown here is derived from an EMBL/GenBank/DDBJ whole genome shotgun (WGS) entry which is preliminary data.</text>
</comment>
<keyword evidence="2" id="KW-1185">Reference proteome</keyword>
<dbReference type="RefSeq" id="XP_025342902.1">
    <property type="nucleotide sequence ID" value="XM_025488240.1"/>
</dbReference>
<dbReference type="OrthoDB" id="3980246at2759"/>
<reference evidence="1 2" key="1">
    <citation type="submission" date="2017-12" db="EMBL/GenBank/DDBJ databases">
        <title>Genome Sequence of a Multidrug-Resistant Candida haemulonii Isolate from a Patient with Chronic Leg Ulcers in Israel.</title>
        <authorList>
            <person name="Chow N.A."/>
            <person name="Gade L."/>
            <person name="Batra D."/>
            <person name="Rowe L.A."/>
            <person name="Ben-Ami R."/>
            <person name="Loparev V.N."/>
            <person name="Litvintseva A.P."/>
        </authorList>
    </citation>
    <scope>NUCLEOTIDE SEQUENCE [LARGE SCALE GENOMIC DNA]</scope>
    <source>
        <strain evidence="1 2">B11899</strain>
    </source>
</reference>
<evidence type="ECO:0008006" key="3">
    <source>
        <dbReference type="Google" id="ProtNLM"/>
    </source>
</evidence>
<proteinExistence type="predicted"/>
<protein>
    <recommendedName>
        <fullName evidence="3">Proteasome assembly chaperone 3</fullName>
    </recommendedName>
</protein>
<dbReference type="InterPro" id="IPR018854">
    <property type="entry name" value="Psome_chaperone_3/4"/>
</dbReference>
<name>A0A2V1AVZ2_9ASCO</name>
<evidence type="ECO:0000313" key="2">
    <source>
        <dbReference type="Proteomes" id="UP000244309"/>
    </source>
</evidence>
<organism evidence="1 2">
    <name type="scientific">Candidozyma haemuli</name>
    <dbReference type="NCBI Taxonomy" id="45357"/>
    <lineage>
        <taxon>Eukaryota</taxon>
        <taxon>Fungi</taxon>
        <taxon>Dikarya</taxon>
        <taxon>Ascomycota</taxon>
        <taxon>Saccharomycotina</taxon>
        <taxon>Pichiomycetes</taxon>
        <taxon>Metschnikowiaceae</taxon>
        <taxon>Candidozyma</taxon>
    </lineage>
</organism>
<dbReference type="AlphaFoldDB" id="A0A2V1AVZ2"/>
<dbReference type="EMBL" id="PKFO01000006">
    <property type="protein sequence ID" value="PVH21962.1"/>
    <property type="molecule type" value="Genomic_DNA"/>
</dbReference>
<dbReference type="Proteomes" id="UP000244309">
    <property type="component" value="Unassembled WGS sequence"/>
</dbReference>
<gene>
    <name evidence="1" type="ORF">CXQ85_004627</name>
</gene>
<dbReference type="GeneID" id="37009957"/>
<evidence type="ECO:0000313" key="1">
    <source>
        <dbReference type="EMBL" id="PVH21962.1"/>
    </source>
</evidence>
<dbReference type="Pfam" id="PF10448">
    <property type="entry name" value="POC3_POC4"/>
    <property type="match status" value="1"/>
</dbReference>
<sequence length="136" mass="14921">MASVDNKPKDISCKGPDGADFEFQRVSFEDKLVINILIDGVMDTSFDLPLSTSKAIDSSVLTSEDSLGVEPVVLVGDPHNLKLQVVAGQIGKVVYSSGNRRNVILSMGSRWFGRETQDGDFEKLMFVLEKVKEVLN</sequence>
<dbReference type="VEuPathDB" id="FungiDB:CXQ85_004627"/>
<dbReference type="InterPro" id="IPR053720">
    <property type="entry name" value="Psm_Assembly_Chaperone"/>
</dbReference>
<dbReference type="Gene3D" id="3.30.230.90">
    <property type="match status" value="1"/>
</dbReference>
<accession>A0A2V1AVZ2</accession>